<keyword evidence="2" id="KW-1185">Reference proteome</keyword>
<evidence type="ECO:0008006" key="3">
    <source>
        <dbReference type="Google" id="ProtNLM"/>
    </source>
</evidence>
<comment type="caution">
    <text evidence="1">The sequence shown here is derived from an EMBL/GenBank/DDBJ whole genome shotgun (WGS) entry which is preliminary data.</text>
</comment>
<reference evidence="1 2" key="1">
    <citation type="submission" date="2019-07" db="EMBL/GenBank/DDBJ databases">
        <title>Genomic Encyclopedia of Archaeal and Bacterial Type Strains, Phase II (KMG-II): from individual species to whole genera.</title>
        <authorList>
            <person name="Goeker M."/>
        </authorList>
    </citation>
    <scope>NUCLEOTIDE SEQUENCE [LARGE SCALE GENOMIC DNA]</scope>
    <source>
        <strain evidence="1 2">DSM 21935</strain>
    </source>
</reference>
<organism evidence="1 2">
    <name type="scientific">Fodinibius salinus</name>
    <dbReference type="NCBI Taxonomy" id="860790"/>
    <lineage>
        <taxon>Bacteria</taxon>
        <taxon>Pseudomonadati</taxon>
        <taxon>Balneolota</taxon>
        <taxon>Balneolia</taxon>
        <taxon>Balneolales</taxon>
        <taxon>Balneolaceae</taxon>
        <taxon>Fodinibius</taxon>
    </lineage>
</organism>
<accession>A0A5D3YEC2</accession>
<dbReference type="Proteomes" id="UP000324595">
    <property type="component" value="Unassembled WGS sequence"/>
</dbReference>
<dbReference type="InterPro" id="IPR021272">
    <property type="entry name" value="DUF2851"/>
</dbReference>
<dbReference type="Pfam" id="PF11013">
    <property type="entry name" value="DUF2851"/>
    <property type="match status" value="1"/>
</dbReference>
<sequence length="395" mass="45233">MSNGKPPYHEKLLHWLWKHRQFSTSQLQTGSGDKVIIHNTGTLNKTDGADFRGADITVGDLRWHGDVEIHWNLAGWKAHGHHADPNFEQVILHVIFEEEQGCVTRSDGTSIPTLCLSPLLRQPLKKFMAQYRQGPDLPCSGHLSFISEEAFAQQIQKAHKEYFEQKVEDLLEFYDPTLPPSKAWQKMFAIALFDGLGISHNREPMQKLATELFDVAEPSTLKSTLKAKAIRLSEIENDATHPRKLNWNHKGVRPANHPRPRMMQGAECLCFILQLPFQHWMRKDPELLWEKMVHSISTTPSLGTERSDILFGTVFLPALYSLGNLFFCEQLKSQSWELWLQHRVSLPQSLLTLFSQSELPTGVYAQKLGTIRQLRNYCKPKNCQQCKVFKSVISS</sequence>
<gene>
    <name evidence="1" type="ORF">LX73_2517</name>
</gene>
<dbReference type="AlphaFoldDB" id="A0A5D3YEC2"/>
<evidence type="ECO:0000313" key="2">
    <source>
        <dbReference type="Proteomes" id="UP000324595"/>
    </source>
</evidence>
<name>A0A5D3YEC2_9BACT</name>
<dbReference type="EMBL" id="VNHY01000005">
    <property type="protein sequence ID" value="TYP91692.1"/>
    <property type="molecule type" value="Genomic_DNA"/>
</dbReference>
<dbReference type="RefSeq" id="WP_148899834.1">
    <property type="nucleotide sequence ID" value="NZ_VNHY01000005.1"/>
</dbReference>
<protein>
    <recommendedName>
        <fullName evidence="3">DUF2851 domain-containing protein</fullName>
    </recommendedName>
</protein>
<proteinExistence type="predicted"/>
<evidence type="ECO:0000313" key="1">
    <source>
        <dbReference type="EMBL" id="TYP91692.1"/>
    </source>
</evidence>
<dbReference type="OrthoDB" id="1005072at2"/>